<proteinExistence type="predicted"/>
<comment type="caution">
    <text evidence="2">The sequence shown here is derived from an EMBL/GenBank/DDBJ whole genome shotgun (WGS) entry which is preliminary data.</text>
</comment>
<dbReference type="AlphaFoldDB" id="D1QTK7"/>
<accession>D1QTK7</accession>
<dbReference type="Proteomes" id="UP000004079">
    <property type="component" value="Unassembled WGS sequence"/>
</dbReference>
<reference evidence="2 3" key="1">
    <citation type="submission" date="2009-11" db="EMBL/GenBank/DDBJ databases">
        <authorList>
            <person name="Weinstock G."/>
            <person name="Sodergren E."/>
            <person name="Clifton S."/>
            <person name="Fulton L."/>
            <person name="Fulton B."/>
            <person name="Courtney L."/>
            <person name="Fronick C."/>
            <person name="Harrison M."/>
            <person name="Strong C."/>
            <person name="Farmer C."/>
            <person name="Delahaunty K."/>
            <person name="Markovic C."/>
            <person name="Hall O."/>
            <person name="Minx P."/>
            <person name="Tomlinson C."/>
            <person name="Mitreva M."/>
            <person name="Nelson J."/>
            <person name="Hou S."/>
            <person name="Wollam A."/>
            <person name="Pepin K.H."/>
            <person name="Johnson M."/>
            <person name="Bhonagiri V."/>
            <person name="Nash W.E."/>
            <person name="Warren W."/>
            <person name="Chinwalla A."/>
            <person name="Mardis E.R."/>
            <person name="Wilson R.K."/>
        </authorList>
    </citation>
    <scope>NUCLEOTIDE SEQUENCE [LARGE SCALE GENOMIC DNA]</scope>
    <source>
        <strain evidence="2 3">F0302</strain>
    </source>
</reference>
<evidence type="ECO:0000313" key="3">
    <source>
        <dbReference type="Proteomes" id="UP000004079"/>
    </source>
</evidence>
<dbReference type="HOGENOM" id="CLU_2586820_0_0_10"/>
<evidence type="ECO:0000256" key="1">
    <source>
        <dbReference type="SAM" id="MobiDB-lite"/>
    </source>
</evidence>
<gene>
    <name evidence="2" type="ORF">HMPREF0971_02336</name>
</gene>
<protein>
    <submittedName>
        <fullName evidence="2">Uncharacterized protein</fullName>
    </submittedName>
</protein>
<organism evidence="2 3">
    <name type="scientific">Segatella oris F0302</name>
    <dbReference type="NCBI Taxonomy" id="649760"/>
    <lineage>
        <taxon>Bacteria</taxon>
        <taxon>Pseudomonadati</taxon>
        <taxon>Bacteroidota</taxon>
        <taxon>Bacteroidia</taxon>
        <taxon>Bacteroidales</taxon>
        <taxon>Prevotellaceae</taxon>
        <taxon>Segatella</taxon>
    </lineage>
</organism>
<dbReference type="EMBL" id="ACUZ02000038">
    <property type="protein sequence ID" value="EFB31357.1"/>
    <property type="molecule type" value="Genomic_DNA"/>
</dbReference>
<feature type="region of interest" description="Disordered" evidence="1">
    <location>
        <begin position="14"/>
        <end position="64"/>
    </location>
</feature>
<evidence type="ECO:0000313" key="2">
    <source>
        <dbReference type="EMBL" id="EFB31357.1"/>
    </source>
</evidence>
<name>D1QTK7_9BACT</name>
<sequence length="80" mass="8324">MLLLLSTGCLAKGFVKENNKNPPPPPPQGRGEITCGASPCPSQGGGLELEEPLPASPKEGRDNLRGNHYCAVAWKATAPS</sequence>